<feature type="domain" description="NADH:quinone oxidoreductase/Mrp antiporter transmembrane" evidence="8">
    <location>
        <begin position="139"/>
        <end position="419"/>
    </location>
</feature>
<dbReference type="GO" id="GO:0003954">
    <property type="term" value="F:NADH dehydrogenase activity"/>
    <property type="evidence" value="ECO:0007669"/>
    <property type="project" value="TreeGrafter"/>
</dbReference>
<comment type="function">
    <text evidence="1">Core subunit of the mitochondrial membrane respiratory chain NADH dehydrogenase (Complex I) that is believed to belong to the minimal assembly required for catalysis. Complex I functions in the transfer of electrons from NADH to the respiratory chain. The immediate electron acceptor for the enzyme is believed to be ubiquinone.</text>
</comment>
<accession>A0A8E8GR62</accession>
<dbReference type="Pfam" id="PF00361">
    <property type="entry name" value="Proton_antipo_M"/>
    <property type="match status" value="1"/>
</dbReference>
<feature type="transmembrane region" description="Helical" evidence="7">
    <location>
        <begin position="335"/>
        <end position="359"/>
    </location>
</feature>
<evidence type="ECO:0000313" key="9">
    <source>
        <dbReference type="EMBL" id="QWC53686.1"/>
    </source>
</evidence>
<dbReference type="InterPro" id="IPR001750">
    <property type="entry name" value="ND/Mrp_TM"/>
</dbReference>
<dbReference type="PANTHER" id="PTHR43507:SF1">
    <property type="entry name" value="NADH-UBIQUINONE OXIDOREDUCTASE CHAIN 4"/>
    <property type="match status" value="1"/>
</dbReference>
<keyword evidence="6 7" id="KW-0472">Membrane</keyword>
<reference evidence="9" key="1">
    <citation type="submission" date="2021-04" db="EMBL/GenBank/DDBJ databases">
        <title>Mitogenome analysis reveals the evolution and host adaptation in Rhizoctonia solani.</title>
        <authorList>
            <person name="Zheng A."/>
            <person name="Lin R."/>
            <person name="Xia Y."/>
            <person name="Zhang D."/>
            <person name="Xiang X."/>
            <person name="Niu X."/>
            <person name="Liu Y."/>
            <person name="Jiang L."/>
            <person name="Wang X."/>
        </authorList>
    </citation>
    <scope>NUCLEOTIDE SEQUENCE</scope>
    <source>
        <strain evidence="9">AG1-IA</strain>
    </source>
</reference>
<feature type="transmembrane region" description="Helical" evidence="7">
    <location>
        <begin position="279"/>
        <end position="301"/>
    </location>
</feature>
<feature type="transmembrane region" description="Helical" evidence="7">
    <location>
        <begin position="170"/>
        <end position="196"/>
    </location>
</feature>
<name>A0A8E8GR62_9AGAM</name>
<evidence type="ECO:0000256" key="1">
    <source>
        <dbReference type="ARBA" id="ARBA00003257"/>
    </source>
</evidence>
<evidence type="ECO:0000256" key="3">
    <source>
        <dbReference type="ARBA" id="ARBA00009025"/>
    </source>
</evidence>
<keyword evidence="9" id="KW-0496">Mitochondrion</keyword>
<comment type="similarity">
    <text evidence="3">Belongs to the complex I subunit 4 family.</text>
</comment>
<feature type="transmembrane region" description="Helical" evidence="7">
    <location>
        <begin position="82"/>
        <end position="107"/>
    </location>
</feature>
<protein>
    <submittedName>
        <fullName evidence="9">NADH dehydrogenase</fullName>
    </submittedName>
</protein>
<feature type="transmembrane region" description="Helical" evidence="7">
    <location>
        <begin position="43"/>
        <end position="62"/>
    </location>
</feature>
<geneLocation type="mitochondrion" evidence="9"/>
<dbReference type="GO" id="GO:0048039">
    <property type="term" value="F:ubiquinone binding"/>
    <property type="evidence" value="ECO:0007669"/>
    <property type="project" value="TreeGrafter"/>
</dbReference>
<dbReference type="GO" id="GO:0015990">
    <property type="term" value="P:electron transport coupled proton transport"/>
    <property type="evidence" value="ECO:0007669"/>
    <property type="project" value="TreeGrafter"/>
</dbReference>
<feature type="transmembrane region" description="Helical" evidence="7">
    <location>
        <begin position="250"/>
        <end position="273"/>
    </location>
</feature>
<feature type="transmembrane region" description="Helical" evidence="7">
    <location>
        <begin position="371"/>
        <end position="395"/>
    </location>
</feature>
<feature type="transmembrane region" description="Helical" evidence="7">
    <location>
        <begin position="119"/>
        <end position="138"/>
    </location>
</feature>
<evidence type="ECO:0000256" key="4">
    <source>
        <dbReference type="ARBA" id="ARBA00022692"/>
    </source>
</evidence>
<sequence length="495" mass="55141">MLQLLLIIPLIGAAALLPFSTDAKSSPLARYLSLNSEARMKQVALFTSLVNFIISLVMWAQFDSSVSHYQFQEEFTQISFCHLHLGIDGISLYFVLLTTFITPICILSNWHDIKVGLKYFLIAFLVLETLQIAVFVVLDLLLFYIFFESVLIPLFLIVGIWGASEARIRAAFLLFLYTLAGSLFMLLAIMVIYYNVGSTDFTILSLQQISIDSQKILWIAFFIAFAVKTPLFPFHIWLPRAHSEAPLAGSILLAAIILKFPVYGVMRILLPLLPDATNYFSPLVQTIAVISLVYASLATIIQHDTKALVAYSSVAHMGVIMLGLFSNTITGIEGAILLSLAHGFVSPGLFICVGGVLYNRYHTRTIAYYRGLVLTMPVFTILFFLFTIANSGIPLTLNWVGEFLSLNGMWDRNPIISALGASGILFSACYSIWLYNRISYGSFSPYLTVTNDVTRREFMLLSSLVIPVVLFGIFPNVILDGLHFSVSTLLYNITL</sequence>
<dbReference type="EMBL" id="MW995474">
    <property type="protein sequence ID" value="QWC53686.1"/>
    <property type="molecule type" value="Genomic_DNA"/>
</dbReference>
<feature type="transmembrane region" description="Helical" evidence="7">
    <location>
        <begin position="6"/>
        <end position="23"/>
    </location>
</feature>
<dbReference type="AlphaFoldDB" id="A0A8E8GR62"/>
<evidence type="ECO:0000256" key="6">
    <source>
        <dbReference type="ARBA" id="ARBA00023136"/>
    </source>
</evidence>
<feature type="transmembrane region" description="Helical" evidence="7">
    <location>
        <begin position="457"/>
        <end position="479"/>
    </location>
</feature>
<organism evidence="9">
    <name type="scientific">Rhizoctonia solani</name>
    <dbReference type="NCBI Taxonomy" id="456999"/>
    <lineage>
        <taxon>Eukaryota</taxon>
        <taxon>Fungi</taxon>
        <taxon>Dikarya</taxon>
        <taxon>Basidiomycota</taxon>
        <taxon>Agaricomycotina</taxon>
        <taxon>Agaricomycetes</taxon>
        <taxon>Cantharellales</taxon>
        <taxon>Ceratobasidiaceae</taxon>
        <taxon>Rhizoctonia</taxon>
    </lineage>
</organism>
<proteinExistence type="inferred from homology"/>
<dbReference type="PANTHER" id="PTHR43507">
    <property type="entry name" value="NADH-UBIQUINONE OXIDOREDUCTASE CHAIN 4"/>
    <property type="match status" value="1"/>
</dbReference>
<evidence type="ECO:0000259" key="8">
    <source>
        <dbReference type="Pfam" id="PF00361"/>
    </source>
</evidence>
<keyword evidence="5 7" id="KW-1133">Transmembrane helix</keyword>
<dbReference type="InterPro" id="IPR003918">
    <property type="entry name" value="NADH_UbQ_OxRdtase"/>
</dbReference>
<dbReference type="GO" id="GO:0042773">
    <property type="term" value="P:ATP synthesis coupled electron transport"/>
    <property type="evidence" value="ECO:0007669"/>
    <property type="project" value="InterPro"/>
</dbReference>
<keyword evidence="4 7" id="KW-0812">Transmembrane</keyword>
<gene>
    <name evidence="9" type="primary">nad4</name>
</gene>
<dbReference type="GO" id="GO:0008137">
    <property type="term" value="F:NADH dehydrogenase (ubiquinone) activity"/>
    <property type="evidence" value="ECO:0007669"/>
    <property type="project" value="InterPro"/>
</dbReference>
<dbReference type="NCBIfam" id="TIGR01972">
    <property type="entry name" value="NDH_I_M"/>
    <property type="match status" value="1"/>
</dbReference>
<evidence type="ECO:0000256" key="5">
    <source>
        <dbReference type="ARBA" id="ARBA00022989"/>
    </source>
</evidence>
<feature type="transmembrane region" description="Helical" evidence="7">
    <location>
        <begin position="308"/>
        <end position="329"/>
    </location>
</feature>
<feature type="transmembrane region" description="Helical" evidence="7">
    <location>
        <begin position="144"/>
        <end position="163"/>
    </location>
</feature>
<evidence type="ECO:0000256" key="2">
    <source>
        <dbReference type="ARBA" id="ARBA00004141"/>
    </source>
</evidence>
<comment type="subcellular location">
    <subcellularLocation>
        <location evidence="2">Membrane</location>
        <topology evidence="2">Multi-pass membrane protein</topology>
    </subcellularLocation>
</comment>
<dbReference type="InterPro" id="IPR010227">
    <property type="entry name" value="NADH_Q_OxRdtase_chainM/4"/>
</dbReference>
<dbReference type="GO" id="GO:0016020">
    <property type="term" value="C:membrane"/>
    <property type="evidence" value="ECO:0007669"/>
    <property type="project" value="UniProtKB-SubCell"/>
</dbReference>
<feature type="transmembrane region" description="Helical" evidence="7">
    <location>
        <begin position="216"/>
        <end position="238"/>
    </location>
</feature>
<evidence type="ECO:0000256" key="7">
    <source>
        <dbReference type="SAM" id="Phobius"/>
    </source>
</evidence>
<feature type="transmembrane region" description="Helical" evidence="7">
    <location>
        <begin position="415"/>
        <end position="436"/>
    </location>
</feature>